<evidence type="ECO:0000313" key="11">
    <source>
        <dbReference type="EMBL" id="KPQ43517.1"/>
    </source>
</evidence>
<name>A0A0P7ZID0_9EURY</name>
<dbReference type="InterPro" id="IPR012999">
    <property type="entry name" value="Pyr_OxRdtase_I_AS"/>
</dbReference>
<keyword evidence="3 8" id="KW-0274">FAD</keyword>
<dbReference type="FunFam" id="3.30.390.30:FF:000001">
    <property type="entry name" value="Dihydrolipoyl dehydrogenase"/>
    <property type="match status" value="1"/>
</dbReference>
<evidence type="ECO:0000313" key="12">
    <source>
        <dbReference type="Proteomes" id="UP000050360"/>
    </source>
</evidence>
<gene>
    <name evidence="11" type="ORF">MPEBLZ_01899</name>
</gene>
<evidence type="ECO:0000256" key="2">
    <source>
        <dbReference type="ARBA" id="ARBA00022630"/>
    </source>
</evidence>
<keyword evidence="6" id="KW-1015">Disulfide bond</keyword>
<dbReference type="Gene3D" id="3.50.50.60">
    <property type="entry name" value="FAD/NAD(P)-binding domain"/>
    <property type="match status" value="2"/>
</dbReference>
<proteinExistence type="inferred from homology"/>
<dbReference type="Pfam" id="PF02852">
    <property type="entry name" value="Pyr_redox_dim"/>
    <property type="match status" value="1"/>
</dbReference>
<dbReference type="GO" id="GO:0005737">
    <property type="term" value="C:cytoplasm"/>
    <property type="evidence" value="ECO:0007669"/>
    <property type="project" value="UniProtKB-ARBA"/>
</dbReference>
<dbReference type="InterPro" id="IPR050151">
    <property type="entry name" value="Class-I_Pyr_Nuc-Dis_Oxidored"/>
</dbReference>
<dbReference type="PANTHER" id="PTHR22912">
    <property type="entry name" value="DISULFIDE OXIDOREDUCTASE"/>
    <property type="match status" value="1"/>
</dbReference>
<evidence type="ECO:0000256" key="3">
    <source>
        <dbReference type="ARBA" id="ARBA00022827"/>
    </source>
</evidence>
<evidence type="ECO:0000259" key="9">
    <source>
        <dbReference type="Pfam" id="PF02852"/>
    </source>
</evidence>
<dbReference type="PIRSF" id="PIRSF000350">
    <property type="entry name" value="Mercury_reductase_MerA"/>
    <property type="match status" value="1"/>
</dbReference>
<dbReference type="SUPFAM" id="SSF55424">
    <property type="entry name" value="FAD/NAD-linked reductases, dimerisation (C-terminal) domain"/>
    <property type="match status" value="1"/>
</dbReference>
<keyword evidence="7 8" id="KW-0676">Redox-active center</keyword>
<keyword evidence="4 8" id="KW-0560">Oxidoreductase</keyword>
<organism evidence="11 12">
    <name type="scientific">Candidatus Methanoperedens nitratireducens</name>
    <dbReference type="NCBI Taxonomy" id="1392998"/>
    <lineage>
        <taxon>Archaea</taxon>
        <taxon>Methanobacteriati</taxon>
        <taxon>Methanobacteriota</taxon>
        <taxon>Stenosarchaea group</taxon>
        <taxon>Methanomicrobia</taxon>
        <taxon>Methanosarcinales</taxon>
        <taxon>ANME-2 cluster</taxon>
        <taxon>Candidatus Methanoperedentaceae</taxon>
        <taxon>Candidatus Methanoperedens</taxon>
    </lineage>
</organism>
<reference evidence="11 12" key="1">
    <citation type="submission" date="2015-09" db="EMBL/GenBank/DDBJ databases">
        <title>A metagenomics-based metabolic model of nitrate-dependent anaerobic oxidation of methane by Methanoperedens-like archaea.</title>
        <authorList>
            <person name="Arshad A."/>
            <person name="Speth D.R."/>
            <person name="De Graaf R.M."/>
            <person name="Op Den Camp H.J."/>
            <person name="Jetten M.S."/>
            <person name="Welte C.U."/>
        </authorList>
    </citation>
    <scope>NUCLEOTIDE SEQUENCE [LARGE SCALE GENOMIC DNA]</scope>
</reference>
<dbReference type="PANTHER" id="PTHR22912:SF151">
    <property type="entry name" value="DIHYDROLIPOYL DEHYDROGENASE, MITOCHONDRIAL"/>
    <property type="match status" value="1"/>
</dbReference>
<dbReference type="Proteomes" id="UP000050360">
    <property type="component" value="Unassembled WGS sequence"/>
</dbReference>
<dbReference type="GO" id="GO:0006103">
    <property type="term" value="P:2-oxoglutarate metabolic process"/>
    <property type="evidence" value="ECO:0007669"/>
    <property type="project" value="TreeGrafter"/>
</dbReference>
<accession>A0A0P7ZID0</accession>
<protein>
    <recommendedName>
        <fullName evidence="8">Dihydrolipoyl dehydrogenase</fullName>
        <ecNumber evidence="8">1.8.1.4</ecNumber>
    </recommendedName>
</protein>
<dbReference type="PRINTS" id="PR00411">
    <property type="entry name" value="PNDRDTASEI"/>
</dbReference>
<sequence>MVMGDIVTGCEVLVVGGGPGGYTAAIRASQLGKDVILVDKYDPGGTCVYRGCIPAKTLIHAANFIYDIKNPGNIGIRGSVEFDYKNIQKWKYEVIKKLRDGIVSLCKKYGVAIVKGGVFFESPDKARVTLSDGEISTIRFENAIIATGSYPQEFPGFPFDGKFVINSNEALGLMKVPEELVILGAGHISVELGTMFAKLGTKVKIVQRSSRILSMFDKELVEVVSRKMKKLGIEVYYNSTPQKLSIENNKAVITIVDDKGKETQLKADKILAAVGVKPNTGNLGLENTGVGLDKNGFIKVDEKLHTTDPKIFAVGDVAGPPLVAHKAFREGKVAAEVIAGSPSAFDNRAIPLTVFSDPEIAAVGLDEESARKSGFEIKTGKFPFKASGSALTMDRTEGFVKVVAKTDGEILGIHIVGANASMLISEASHSIEMAAFLEDLAGTIHPHPTLPEALAEAAETALGKVIHI</sequence>
<feature type="domain" description="Pyridine nucleotide-disulphide oxidoreductase dimerisation" evidence="9">
    <location>
        <begin position="350"/>
        <end position="458"/>
    </location>
</feature>
<comment type="caution">
    <text evidence="11">The sequence shown here is derived from an EMBL/GenBank/DDBJ whole genome shotgun (WGS) entry which is preliminary data.</text>
</comment>
<dbReference type="InterPro" id="IPR016156">
    <property type="entry name" value="FAD/NAD-linked_Rdtase_dimer_sf"/>
</dbReference>
<evidence type="ECO:0000256" key="5">
    <source>
        <dbReference type="ARBA" id="ARBA00023027"/>
    </source>
</evidence>
<evidence type="ECO:0000256" key="8">
    <source>
        <dbReference type="RuleBase" id="RU003692"/>
    </source>
</evidence>
<evidence type="ECO:0000256" key="7">
    <source>
        <dbReference type="ARBA" id="ARBA00023284"/>
    </source>
</evidence>
<dbReference type="InterPro" id="IPR006258">
    <property type="entry name" value="Lipoamide_DH"/>
</dbReference>
<dbReference type="PRINTS" id="PR00368">
    <property type="entry name" value="FADPNR"/>
</dbReference>
<dbReference type="NCBIfam" id="TIGR01350">
    <property type="entry name" value="lipoamide_DH"/>
    <property type="match status" value="1"/>
</dbReference>
<dbReference type="Pfam" id="PF07992">
    <property type="entry name" value="Pyr_redox_2"/>
    <property type="match status" value="1"/>
</dbReference>
<comment type="similarity">
    <text evidence="1 8">Belongs to the class-I pyridine nucleotide-disulfide oxidoreductase family.</text>
</comment>
<dbReference type="PATRIC" id="fig|1719120.3.peg.2075"/>
<evidence type="ECO:0000256" key="6">
    <source>
        <dbReference type="ARBA" id="ARBA00023157"/>
    </source>
</evidence>
<keyword evidence="5 8" id="KW-0520">NAD</keyword>
<feature type="domain" description="FAD/NAD(P)-binding" evidence="10">
    <location>
        <begin position="11"/>
        <end position="331"/>
    </location>
</feature>
<dbReference type="SUPFAM" id="SSF51905">
    <property type="entry name" value="FAD/NAD(P)-binding domain"/>
    <property type="match status" value="1"/>
</dbReference>
<dbReference type="InterPro" id="IPR036188">
    <property type="entry name" value="FAD/NAD-bd_sf"/>
</dbReference>
<dbReference type="InterPro" id="IPR004099">
    <property type="entry name" value="Pyr_nucl-diS_OxRdtase_dimer"/>
</dbReference>
<dbReference type="PROSITE" id="PS00076">
    <property type="entry name" value="PYRIDINE_REDOX_1"/>
    <property type="match status" value="1"/>
</dbReference>
<dbReference type="GO" id="GO:0050660">
    <property type="term" value="F:flavin adenine dinucleotide binding"/>
    <property type="evidence" value="ECO:0007669"/>
    <property type="project" value="InterPro"/>
</dbReference>
<comment type="catalytic activity">
    <reaction evidence="8">
        <text>N(6)-[(R)-dihydrolipoyl]-L-lysyl-[protein] + NAD(+) = N(6)-[(R)-lipoyl]-L-lysyl-[protein] + NADH + H(+)</text>
        <dbReference type="Rhea" id="RHEA:15045"/>
        <dbReference type="Rhea" id="RHEA-COMP:10474"/>
        <dbReference type="Rhea" id="RHEA-COMP:10475"/>
        <dbReference type="ChEBI" id="CHEBI:15378"/>
        <dbReference type="ChEBI" id="CHEBI:57540"/>
        <dbReference type="ChEBI" id="CHEBI:57945"/>
        <dbReference type="ChEBI" id="CHEBI:83099"/>
        <dbReference type="ChEBI" id="CHEBI:83100"/>
        <dbReference type="EC" id="1.8.1.4"/>
    </reaction>
</comment>
<comment type="cofactor">
    <cofactor evidence="8">
        <name>FAD</name>
        <dbReference type="ChEBI" id="CHEBI:57692"/>
    </cofactor>
    <text evidence="8">Binds 1 FAD per subunit.</text>
</comment>
<dbReference type="AlphaFoldDB" id="A0A0P7ZID0"/>
<dbReference type="InterPro" id="IPR023753">
    <property type="entry name" value="FAD/NAD-binding_dom"/>
</dbReference>
<evidence type="ECO:0000259" key="10">
    <source>
        <dbReference type="Pfam" id="PF07992"/>
    </source>
</evidence>
<evidence type="ECO:0000256" key="4">
    <source>
        <dbReference type="ARBA" id="ARBA00023002"/>
    </source>
</evidence>
<keyword evidence="2 8" id="KW-0285">Flavoprotein</keyword>
<dbReference type="InterPro" id="IPR001100">
    <property type="entry name" value="Pyr_nuc-diS_OxRdtase"/>
</dbReference>
<dbReference type="Gene3D" id="3.30.390.30">
    <property type="match status" value="1"/>
</dbReference>
<comment type="miscellaneous">
    <text evidence="8">The active site is a redox-active disulfide bond.</text>
</comment>
<dbReference type="GO" id="GO:0004148">
    <property type="term" value="F:dihydrolipoyl dehydrogenase (NADH) activity"/>
    <property type="evidence" value="ECO:0007669"/>
    <property type="project" value="UniProtKB-EC"/>
</dbReference>
<dbReference type="EC" id="1.8.1.4" evidence="8"/>
<dbReference type="EMBL" id="LKCM01000139">
    <property type="protein sequence ID" value="KPQ43517.1"/>
    <property type="molecule type" value="Genomic_DNA"/>
</dbReference>
<evidence type="ECO:0000256" key="1">
    <source>
        <dbReference type="ARBA" id="ARBA00007532"/>
    </source>
</evidence>